<evidence type="ECO:0000313" key="2">
    <source>
        <dbReference type="Proteomes" id="UP000031838"/>
    </source>
</evidence>
<protein>
    <submittedName>
        <fullName evidence="1">Uncharacterized protein</fullName>
    </submittedName>
</protein>
<reference evidence="1 2" key="2">
    <citation type="journal article" date="2016" name="Appl. Microbiol. Biotechnol.">
        <title>Mutations improving production and secretion of extracellular lipase by Burkholderia glumae PG1.</title>
        <authorList>
            <person name="Knapp A."/>
            <person name="Voget S."/>
            <person name="Gao R."/>
            <person name="Zaburannyi N."/>
            <person name="Krysciak D."/>
            <person name="Breuer M."/>
            <person name="Hauer B."/>
            <person name="Streit W.R."/>
            <person name="Muller R."/>
            <person name="Daniel R."/>
            <person name="Jaeger K.E."/>
        </authorList>
    </citation>
    <scope>NUCLEOTIDE SEQUENCE [LARGE SCALE GENOMIC DNA]</scope>
    <source>
        <strain evidence="1 2">PG1</strain>
    </source>
</reference>
<dbReference type="KEGG" id="bgp:BGL_1c33650"/>
<proteinExistence type="predicted"/>
<dbReference type="HOGENOM" id="CLU_2749941_0_0_4"/>
<dbReference type="EMBL" id="CP002580">
    <property type="protein sequence ID" value="AJK47839.1"/>
    <property type="molecule type" value="Genomic_DNA"/>
</dbReference>
<organism evidence="1 2">
    <name type="scientific">Burkholderia plantarii</name>
    <dbReference type="NCBI Taxonomy" id="41899"/>
    <lineage>
        <taxon>Bacteria</taxon>
        <taxon>Pseudomonadati</taxon>
        <taxon>Pseudomonadota</taxon>
        <taxon>Betaproteobacteria</taxon>
        <taxon>Burkholderiales</taxon>
        <taxon>Burkholderiaceae</taxon>
        <taxon>Burkholderia</taxon>
    </lineage>
</organism>
<dbReference type="Proteomes" id="UP000031838">
    <property type="component" value="Chromosome 1"/>
</dbReference>
<reference evidence="2" key="1">
    <citation type="submission" date="2011-03" db="EMBL/GenBank/DDBJ databases">
        <authorList>
            <person name="Voget S."/>
            <person name="Streit W.R."/>
            <person name="Jaeger K.E."/>
            <person name="Daniel R."/>
        </authorList>
    </citation>
    <scope>NUCLEOTIDE SEQUENCE [LARGE SCALE GENOMIC DNA]</scope>
    <source>
        <strain evidence="2">PG1</strain>
    </source>
</reference>
<sequence length="70" mass="7753">MRAAGPFSGIARSVAARRMSRTSEHSNNLRFRAPPKCRDVGRSAGFCMPSRGFLEGEDLNMARELLSVLR</sequence>
<evidence type="ECO:0000313" key="1">
    <source>
        <dbReference type="EMBL" id="AJK47839.1"/>
    </source>
</evidence>
<gene>
    <name evidence="1" type="ORF">BGL_1c33650</name>
</gene>
<keyword evidence="2" id="KW-1185">Reference proteome</keyword>
<name>A0A0B6S0F0_BURPL</name>
<dbReference type="AlphaFoldDB" id="A0A0B6S0F0"/>
<accession>A0A0B6S0F0</accession>